<dbReference type="PROSITE" id="PS50994">
    <property type="entry name" value="INTEGRASE"/>
    <property type="match status" value="1"/>
</dbReference>
<sequence>MVNLEKLKFPPLELDGRNYTIWVTHVDNHLTADDLQHMIVSSFTLEGEGSADRAKHAARALVLILHHLSPSLQQQYLTEPQSMSHLRLTKWKPITQEGIHNGLLLIMTIVVMGVMLVEHNEDVVIGIHEVHEVDEEDTVVDVVLNLNEIIVNVHLRKNGFGVYAPPENSQFHLVRQSPSGWQLVETFHGNKNTLPSTTIRPVNAEKSSAFSTEAASRPSNFSLWHSRLGHPSISMLRHIVKTGCLQGLDVSIQELARGHKRPCVPCTIGKFNHQPYPQKPFRYIPAFLERIHADVCGPIDPAVASFRYFLVIVDSSPKRLLRTTLLSTRNLVFPRILHFLIEMRTHYPESLVRFLRVDCAAEFESALFTEFCLSSGITLETSVAHEHQQNGLAESHIKRL</sequence>
<dbReference type="InterPro" id="IPR025724">
    <property type="entry name" value="GAG-pre-integrase_dom"/>
</dbReference>
<dbReference type="InterPro" id="IPR012337">
    <property type="entry name" value="RNaseH-like_sf"/>
</dbReference>
<dbReference type="InterPro" id="IPR036397">
    <property type="entry name" value="RNaseH_sf"/>
</dbReference>
<dbReference type="InterPro" id="IPR001584">
    <property type="entry name" value="Integrase_cat-core"/>
</dbReference>
<keyword evidence="3" id="KW-1185">Reference proteome</keyword>
<dbReference type="SUPFAM" id="SSF53098">
    <property type="entry name" value="Ribonuclease H-like"/>
    <property type="match status" value="1"/>
</dbReference>
<dbReference type="AlphaFoldDB" id="A0ABD3HT63"/>
<dbReference type="PANTHER" id="PTHR42648">
    <property type="entry name" value="TRANSPOSASE, PUTATIVE-RELATED"/>
    <property type="match status" value="1"/>
</dbReference>
<proteinExistence type="predicted"/>
<dbReference type="Proteomes" id="UP001633002">
    <property type="component" value="Unassembled WGS sequence"/>
</dbReference>
<dbReference type="PANTHER" id="PTHR42648:SF25">
    <property type="entry name" value="RNA-DIRECTED DNA POLYMERASE"/>
    <property type="match status" value="1"/>
</dbReference>
<organism evidence="2 3">
    <name type="scientific">Riccia sorocarpa</name>
    <dbReference type="NCBI Taxonomy" id="122646"/>
    <lineage>
        <taxon>Eukaryota</taxon>
        <taxon>Viridiplantae</taxon>
        <taxon>Streptophyta</taxon>
        <taxon>Embryophyta</taxon>
        <taxon>Marchantiophyta</taxon>
        <taxon>Marchantiopsida</taxon>
        <taxon>Marchantiidae</taxon>
        <taxon>Marchantiales</taxon>
        <taxon>Ricciaceae</taxon>
        <taxon>Riccia</taxon>
    </lineage>
</organism>
<dbReference type="Pfam" id="PF13976">
    <property type="entry name" value="gag_pre-integrs"/>
    <property type="match status" value="1"/>
</dbReference>
<feature type="domain" description="Integrase catalytic" evidence="1">
    <location>
        <begin position="276"/>
        <end position="400"/>
    </location>
</feature>
<gene>
    <name evidence="2" type="ORF">R1sor_007173</name>
</gene>
<evidence type="ECO:0000259" key="1">
    <source>
        <dbReference type="PROSITE" id="PS50994"/>
    </source>
</evidence>
<dbReference type="Gene3D" id="3.30.420.10">
    <property type="entry name" value="Ribonuclease H-like superfamily/Ribonuclease H"/>
    <property type="match status" value="1"/>
</dbReference>
<dbReference type="EMBL" id="JBJQOH010000003">
    <property type="protein sequence ID" value="KAL3693522.1"/>
    <property type="molecule type" value="Genomic_DNA"/>
</dbReference>
<evidence type="ECO:0000313" key="2">
    <source>
        <dbReference type="EMBL" id="KAL3693522.1"/>
    </source>
</evidence>
<name>A0ABD3HT63_9MARC</name>
<reference evidence="2 3" key="1">
    <citation type="submission" date="2024-09" db="EMBL/GenBank/DDBJ databases">
        <title>Chromosome-scale assembly of Riccia sorocarpa.</title>
        <authorList>
            <person name="Paukszto L."/>
        </authorList>
    </citation>
    <scope>NUCLEOTIDE SEQUENCE [LARGE SCALE GENOMIC DNA]</scope>
    <source>
        <strain evidence="2">LP-2024</strain>
        <tissue evidence="2">Aerial parts of the thallus</tissue>
    </source>
</reference>
<evidence type="ECO:0000313" key="3">
    <source>
        <dbReference type="Proteomes" id="UP001633002"/>
    </source>
</evidence>
<dbReference type="InterPro" id="IPR039537">
    <property type="entry name" value="Retrotran_Ty1/copia-like"/>
</dbReference>
<accession>A0ABD3HT63</accession>
<protein>
    <recommendedName>
        <fullName evidence="1">Integrase catalytic domain-containing protein</fullName>
    </recommendedName>
</protein>
<comment type="caution">
    <text evidence="2">The sequence shown here is derived from an EMBL/GenBank/DDBJ whole genome shotgun (WGS) entry which is preliminary data.</text>
</comment>